<dbReference type="NCBIfam" id="TIGR00229">
    <property type="entry name" value="sensory_box"/>
    <property type="match status" value="2"/>
</dbReference>
<keyword evidence="3 4" id="KW-0597">Phosphoprotein</keyword>
<dbReference type="InterPro" id="IPR011006">
    <property type="entry name" value="CheY-like_superfamily"/>
</dbReference>
<feature type="domain" description="PAC" evidence="8">
    <location>
        <begin position="216"/>
        <end position="268"/>
    </location>
</feature>
<evidence type="ECO:0000259" key="7">
    <source>
        <dbReference type="PROSITE" id="PS50112"/>
    </source>
</evidence>
<dbReference type="SMART" id="SM00086">
    <property type="entry name" value="PAC"/>
    <property type="match status" value="2"/>
</dbReference>
<dbReference type="EC" id="2.7.13.3" evidence="2"/>
<dbReference type="Proteomes" id="UP000295606">
    <property type="component" value="Unassembled WGS sequence"/>
</dbReference>
<dbReference type="PROSITE" id="PS50109">
    <property type="entry name" value="HIS_KIN"/>
    <property type="match status" value="1"/>
</dbReference>
<reference evidence="9 10" key="1">
    <citation type="submission" date="2019-03" db="EMBL/GenBank/DDBJ databases">
        <title>Paraburkholderia sp. isolated from native Mimosa gymnas in Guartela State Park, Brazil.</title>
        <authorList>
            <person name="Paulitsch F."/>
            <person name="Hungria M."/>
            <person name="Delamuta J.R.M."/>
            <person name="Ribeiro R.A."/>
            <person name="Dall'Agnol R."/>
            <person name="Silva J.S.B."/>
        </authorList>
    </citation>
    <scope>NUCLEOTIDE SEQUENCE [LARGE SCALE GENOMIC DNA]</scope>
    <source>
        <strain evidence="9 10">CNPSo 3008</strain>
    </source>
</reference>
<dbReference type="Gene3D" id="3.30.565.10">
    <property type="entry name" value="Histidine kinase-like ATPase, C-terminal domain"/>
    <property type="match status" value="1"/>
</dbReference>
<dbReference type="InterPro" id="IPR035965">
    <property type="entry name" value="PAS-like_dom_sf"/>
</dbReference>
<evidence type="ECO:0000259" key="5">
    <source>
        <dbReference type="PROSITE" id="PS50109"/>
    </source>
</evidence>
<dbReference type="SUPFAM" id="SSF55785">
    <property type="entry name" value="PYP-like sensor domain (PAS domain)"/>
    <property type="match status" value="2"/>
</dbReference>
<sequence length="637" mass="69686">MQLAGQTDTGLSPERRFELMIGGVRDYAIYFLDPGGHVSSWNAGAERFKGYRAEEIIGHHFSVFYTQEDREAGLPERALRTALVEGKFEQEGWRQRKDGTRFWASVVLDPIFDQAGEHVGFVKITRDISERKAAQEALLESERRFRLLVQGVTDYALFMLSPEGIVTNWNAGAQRIKGYTETEIVGRHFSCFYTEEDREKGKPAATLIRASAEGRSEQEGWRVRKDGTRFWAHVVVDAIRDAQGRLLGFAKITRDVTERRQAAEALERANAQLFQAQKLEAIGQLTGGIAHDFNNLLAVISSGLDVVAAHPPAHVTAKMLESMRRAVTRGATLTQQLLSFARQQPLHPEVCDIAAVIEGFQSMLGRAIPSSVQLRIDCQATQRRVKLDIIRFEAALLNLVVNARDAIGTDGEIIIRIRTAELQEGQAQAAAGPYVLVEVTDTGCGMPAEVIARATEPFFTTKEPGKGTGLGLSQVYGFITQSGGAMDIASCPGTGTTVSLYLPALAADGPTTHPVADLATETVLVVDDESEVLEATAELFRSIGYAVVTAANAQQALGVLARNPGIDFLFTDIVMAGEFDGIELARRAHDTYPELRIVIASGHLGPSRQKDGSALADFVFITKPYRLSELARAMRRA</sequence>
<dbReference type="PRINTS" id="PR00344">
    <property type="entry name" value="BCTRLSENSOR"/>
</dbReference>
<name>A0A4R5L6K9_9BURK</name>
<evidence type="ECO:0000259" key="8">
    <source>
        <dbReference type="PROSITE" id="PS50113"/>
    </source>
</evidence>
<proteinExistence type="predicted"/>
<protein>
    <recommendedName>
        <fullName evidence="2">histidine kinase</fullName>
        <ecNumber evidence="2">2.7.13.3</ecNumber>
    </recommendedName>
</protein>
<organism evidence="9 10">
    <name type="scientific">Paraburkholderia guartelaensis</name>
    <dbReference type="NCBI Taxonomy" id="2546446"/>
    <lineage>
        <taxon>Bacteria</taxon>
        <taxon>Pseudomonadati</taxon>
        <taxon>Pseudomonadota</taxon>
        <taxon>Betaproteobacteria</taxon>
        <taxon>Burkholderiales</taxon>
        <taxon>Burkholderiaceae</taxon>
        <taxon>Paraburkholderia</taxon>
    </lineage>
</organism>
<dbReference type="PROSITE" id="PS50113">
    <property type="entry name" value="PAC"/>
    <property type="match status" value="2"/>
</dbReference>
<feature type="domain" description="Response regulatory" evidence="6">
    <location>
        <begin position="522"/>
        <end position="637"/>
    </location>
</feature>
<evidence type="ECO:0000313" key="9">
    <source>
        <dbReference type="EMBL" id="TDG03439.1"/>
    </source>
</evidence>
<dbReference type="Gene3D" id="3.40.50.2300">
    <property type="match status" value="1"/>
</dbReference>
<dbReference type="InterPro" id="IPR005467">
    <property type="entry name" value="His_kinase_dom"/>
</dbReference>
<evidence type="ECO:0000256" key="4">
    <source>
        <dbReference type="PROSITE-ProRule" id="PRU00169"/>
    </source>
</evidence>
<dbReference type="Gene3D" id="3.30.450.20">
    <property type="entry name" value="PAS domain"/>
    <property type="match status" value="2"/>
</dbReference>
<comment type="caution">
    <text evidence="9">The sequence shown here is derived from an EMBL/GenBank/DDBJ whole genome shotgun (WGS) entry which is preliminary data.</text>
</comment>
<dbReference type="Gene3D" id="1.10.287.130">
    <property type="match status" value="1"/>
</dbReference>
<dbReference type="SMART" id="SM00388">
    <property type="entry name" value="HisKA"/>
    <property type="match status" value="1"/>
</dbReference>
<dbReference type="Pfam" id="PF00072">
    <property type="entry name" value="Response_reg"/>
    <property type="match status" value="1"/>
</dbReference>
<dbReference type="SUPFAM" id="SSF47384">
    <property type="entry name" value="Homodimeric domain of signal transducing histidine kinase"/>
    <property type="match status" value="1"/>
</dbReference>
<dbReference type="InterPro" id="IPR003661">
    <property type="entry name" value="HisK_dim/P_dom"/>
</dbReference>
<dbReference type="PANTHER" id="PTHR43065:SF49">
    <property type="entry name" value="HISTIDINE KINASE"/>
    <property type="match status" value="1"/>
</dbReference>
<gene>
    <name evidence="9" type="ORF">E1N52_34945</name>
</gene>
<keyword evidence="9" id="KW-0418">Kinase</keyword>
<feature type="domain" description="PAC" evidence="8">
    <location>
        <begin position="88"/>
        <end position="140"/>
    </location>
</feature>
<feature type="domain" description="Histidine kinase" evidence="5">
    <location>
        <begin position="288"/>
        <end position="506"/>
    </location>
</feature>
<keyword evidence="9" id="KW-0808">Transferase</keyword>
<dbReference type="OrthoDB" id="5389366at2"/>
<dbReference type="SUPFAM" id="SSF52172">
    <property type="entry name" value="CheY-like"/>
    <property type="match status" value="1"/>
</dbReference>
<dbReference type="SMART" id="SM00091">
    <property type="entry name" value="PAS"/>
    <property type="match status" value="2"/>
</dbReference>
<dbReference type="EMBL" id="SMOD01000041">
    <property type="protein sequence ID" value="TDG03439.1"/>
    <property type="molecule type" value="Genomic_DNA"/>
</dbReference>
<feature type="domain" description="PAS" evidence="7">
    <location>
        <begin position="29"/>
        <end position="86"/>
    </location>
</feature>
<accession>A0A4R5L6K9</accession>
<evidence type="ECO:0000259" key="6">
    <source>
        <dbReference type="PROSITE" id="PS50110"/>
    </source>
</evidence>
<dbReference type="CDD" id="cd00082">
    <property type="entry name" value="HisKA"/>
    <property type="match status" value="1"/>
</dbReference>
<evidence type="ECO:0000256" key="2">
    <source>
        <dbReference type="ARBA" id="ARBA00012438"/>
    </source>
</evidence>
<dbReference type="CDD" id="cd00130">
    <property type="entry name" value="PAS"/>
    <property type="match status" value="2"/>
</dbReference>
<dbReference type="InterPro" id="IPR001610">
    <property type="entry name" value="PAC"/>
</dbReference>
<dbReference type="Pfam" id="PF02518">
    <property type="entry name" value="HATPase_c"/>
    <property type="match status" value="1"/>
</dbReference>
<evidence type="ECO:0000313" key="10">
    <source>
        <dbReference type="Proteomes" id="UP000295606"/>
    </source>
</evidence>
<feature type="modified residue" description="4-aspartylphosphate" evidence="4">
    <location>
        <position position="572"/>
    </location>
</feature>
<dbReference type="InterPro" id="IPR000014">
    <property type="entry name" value="PAS"/>
</dbReference>
<dbReference type="SMART" id="SM00448">
    <property type="entry name" value="REC"/>
    <property type="match status" value="1"/>
</dbReference>
<dbReference type="InterPro" id="IPR004358">
    <property type="entry name" value="Sig_transdc_His_kin-like_C"/>
</dbReference>
<dbReference type="PROSITE" id="PS50112">
    <property type="entry name" value="PAS"/>
    <property type="match status" value="2"/>
</dbReference>
<evidence type="ECO:0000256" key="3">
    <source>
        <dbReference type="ARBA" id="ARBA00022553"/>
    </source>
</evidence>
<dbReference type="Pfam" id="PF13426">
    <property type="entry name" value="PAS_9"/>
    <property type="match status" value="2"/>
</dbReference>
<evidence type="ECO:0000256" key="1">
    <source>
        <dbReference type="ARBA" id="ARBA00000085"/>
    </source>
</evidence>
<dbReference type="InterPro" id="IPR001789">
    <property type="entry name" value="Sig_transdc_resp-reg_receiver"/>
</dbReference>
<dbReference type="SMART" id="SM00387">
    <property type="entry name" value="HATPase_c"/>
    <property type="match status" value="1"/>
</dbReference>
<dbReference type="InterPro" id="IPR036097">
    <property type="entry name" value="HisK_dim/P_sf"/>
</dbReference>
<dbReference type="PANTHER" id="PTHR43065">
    <property type="entry name" value="SENSOR HISTIDINE KINASE"/>
    <property type="match status" value="1"/>
</dbReference>
<dbReference type="PROSITE" id="PS50110">
    <property type="entry name" value="RESPONSE_REGULATORY"/>
    <property type="match status" value="1"/>
</dbReference>
<dbReference type="SUPFAM" id="SSF55874">
    <property type="entry name" value="ATPase domain of HSP90 chaperone/DNA topoisomerase II/histidine kinase"/>
    <property type="match status" value="1"/>
</dbReference>
<dbReference type="RefSeq" id="WP_133188428.1">
    <property type="nucleotide sequence ID" value="NZ_SMOD01000041.1"/>
</dbReference>
<dbReference type="InterPro" id="IPR000700">
    <property type="entry name" value="PAS-assoc_C"/>
</dbReference>
<dbReference type="AlphaFoldDB" id="A0A4R5L6K9"/>
<dbReference type="InterPro" id="IPR003594">
    <property type="entry name" value="HATPase_dom"/>
</dbReference>
<dbReference type="GO" id="GO:0000155">
    <property type="term" value="F:phosphorelay sensor kinase activity"/>
    <property type="evidence" value="ECO:0007669"/>
    <property type="project" value="InterPro"/>
</dbReference>
<comment type="catalytic activity">
    <reaction evidence="1">
        <text>ATP + protein L-histidine = ADP + protein N-phospho-L-histidine.</text>
        <dbReference type="EC" id="2.7.13.3"/>
    </reaction>
</comment>
<feature type="domain" description="PAS" evidence="7">
    <location>
        <begin position="141"/>
        <end position="215"/>
    </location>
</feature>
<dbReference type="InterPro" id="IPR036890">
    <property type="entry name" value="HATPase_C_sf"/>
</dbReference>